<organism evidence="3 4">
    <name type="scientific">Sphagnurus paluster</name>
    <dbReference type="NCBI Taxonomy" id="117069"/>
    <lineage>
        <taxon>Eukaryota</taxon>
        <taxon>Fungi</taxon>
        <taxon>Dikarya</taxon>
        <taxon>Basidiomycota</taxon>
        <taxon>Agaricomycotina</taxon>
        <taxon>Agaricomycetes</taxon>
        <taxon>Agaricomycetidae</taxon>
        <taxon>Agaricales</taxon>
        <taxon>Tricholomatineae</taxon>
        <taxon>Lyophyllaceae</taxon>
        <taxon>Sphagnurus</taxon>
    </lineage>
</organism>
<accession>A0A9P7GJV7</accession>
<gene>
    <name evidence="3" type="ORF">H0H81_001738</name>
</gene>
<reference evidence="3" key="1">
    <citation type="submission" date="2021-02" db="EMBL/GenBank/DDBJ databases">
        <authorList>
            <person name="Nieuwenhuis M."/>
            <person name="Van De Peppel L.J.J."/>
        </authorList>
    </citation>
    <scope>NUCLEOTIDE SEQUENCE</scope>
    <source>
        <strain evidence="3">D49</strain>
    </source>
</reference>
<dbReference type="InterPro" id="IPR021765">
    <property type="entry name" value="UstYa-like"/>
</dbReference>
<name>A0A9P7GJV7_9AGAR</name>
<evidence type="ECO:0000256" key="2">
    <source>
        <dbReference type="ARBA" id="ARBA00035112"/>
    </source>
</evidence>
<sequence length="105" mass="11736">PAQSVLEYEVKSFTPGREHKTIYQGLSDEADRAWGELYNHTIMKIPKSEAVLLPNKTYPILDEPGYYLGGLDVFHQLHCLHPSAFLPELREAERLGAVSAGAQVD</sequence>
<dbReference type="PANTHER" id="PTHR33365">
    <property type="entry name" value="YALI0B05434P"/>
    <property type="match status" value="1"/>
</dbReference>
<dbReference type="Proteomes" id="UP000717328">
    <property type="component" value="Unassembled WGS sequence"/>
</dbReference>
<dbReference type="AlphaFoldDB" id="A0A9P7GJV7"/>
<evidence type="ECO:0000313" key="3">
    <source>
        <dbReference type="EMBL" id="KAG5649863.1"/>
    </source>
</evidence>
<dbReference type="OrthoDB" id="3687641at2759"/>
<dbReference type="PANTHER" id="PTHR33365:SF4">
    <property type="entry name" value="CYCLOCHLOROTINE BIOSYNTHESIS PROTEIN O"/>
    <property type="match status" value="1"/>
</dbReference>
<evidence type="ECO:0000313" key="4">
    <source>
        <dbReference type="Proteomes" id="UP000717328"/>
    </source>
</evidence>
<dbReference type="EMBL" id="JABCKI010000666">
    <property type="protein sequence ID" value="KAG5649863.1"/>
    <property type="molecule type" value="Genomic_DNA"/>
</dbReference>
<comment type="pathway">
    <text evidence="1">Mycotoxin biosynthesis.</text>
</comment>
<proteinExistence type="inferred from homology"/>
<protein>
    <submittedName>
        <fullName evidence="3">Uncharacterized protein</fullName>
    </submittedName>
</protein>
<reference evidence="3" key="2">
    <citation type="submission" date="2021-10" db="EMBL/GenBank/DDBJ databases">
        <title>Phylogenomics reveals ancestral predisposition of the termite-cultivated fungus Termitomyces towards a domesticated lifestyle.</title>
        <authorList>
            <person name="Auxier B."/>
            <person name="Grum-Grzhimaylo A."/>
            <person name="Cardenas M.E."/>
            <person name="Lodge J.D."/>
            <person name="Laessoe T."/>
            <person name="Pedersen O."/>
            <person name="Smith M.E."/>
            <person name="Kuyper T.W."/>
            <person name="Franco-Molano E.A."/>
            <person name="Baroni T.J."/>
            <person name="Aanen D.K."/>
        </authorList>
    </citation>
    <scope>NUCLEOTIDE SEQUENCE</scope>
    <source>
        <strain evidence="3">D49</strain>
    </source>
</reference>
<dbReference type="Pfam" id="PF11807">
    <property type="entry name" value="UstYa"/>
    <property type="match status" value="1"/>
</dbReference>
<evidence type="ECO:0000256" key="1">
    <source>
        <dbReference type="ARBA" id="ARBA00004685"/>
    </source>
</evidence>
<feature type="non-terminal residue" evidence="3">
    <location>
        <position position="105"/>
    </location>
</feature>
<keyword evidence="4" id="KW-1185">Reference proteome</keyword>
<dbReference type="GO" id="GO:0043386">
    <property type="term" value="P:mycotoxin biosynthetic process"/>
    <property type="evidence" value="ECO:0007669"/>
    <property type="project" value="InterPro"/>
</dbReference>
<comment type="caution">
    <text evidence="3">The sequence shown here is derived from an EMBL/GenBank/DDBJ whole genome shotgun (WGS) entry which is preliminary data.</text>
</comment>
<comment type="similarity">
    <text evidence="2">Belongs to the ustYa family.</text>
</comment>